<dbReference type="Proteomes" id="UP000268048">
    <property type="component" value="Chromosome"/>
</dbReference>
<evidence type="ECO:0000313" key="2">
    <source>
        <dbReference type="Proteomes" id="UP000268048"/>
    </source>
</evidence>
<reference evidence="1 2" key="1">
    <citation type="submission" date="2018-03" db="EMBL/GenBank/DDBJ databases">
        <title>Diversity of phytobeneficial traits revealed by whole-genome analysis of worldwide-isolated phenazine-producing Pseudomonas spp.</title>
        <authorList>
            <person name="Biessy A."/>
            <person name="Novinscak A."/>
            <person name="Blom J."/>
            <person name="Leger G."/>
            <person name="Thomashow L.S."/>
            <person name="Cazorla F.M."/>
            <person name="Josic D."/>
            <person name="Filion M."/>
        </authorList>
    </citation>
    <scope>NUCLEOTIDE SEQUENCE [LARGE SCALE GENOMIC DNA]</scope>
    <source>
        <strain evidence="1 2">B25</strain>
    </source>
</reference>
<dbReference type="EMBL" id="CP027753">
    <property type="protein sequence ID" value="AZE51846.1"/>
    <property type="molecule type" value="Genomic_DNA"/>
</dbReference>
<sequence length="41" mass="5222">MSRHCRRLRVMYRFHKAGVLRPFRRPIFLPGEWHFLYSFKE</sequence>
<protein>
    <submittedName>
        <fullName evidence="1">Uncharacterized protein</fullName>
    </submittedName>
</protein>
<organism evidence="1 2">
    <name type="scientific">Pseudomonas chlororaphis</name>
    <dbReference type="NCBI Taxonomy" id="587753"/>
    <lineage>
        <taxon>Bacteria</taxon>
        <taxon>Pseudomonadati</taxon>
        <taxon>Pseudomonadota</taxon>
        <taxon>Gammaproteobacteria</taxon>
        <taxon>Pseudomonadales</taxon>
        <taxon>Pseudomonadaceae</taxon>
        <taxon>Pseudomonas</taxon>
    </lineage>
</organism>
<accession>A0A3G7U046</accession>
<gene>
    <name evidence="1" type="ORF">C4K04_6218</name>
</gene>
<proteinExistence type="predicted"/>
<evidence type="ECO:0000313" key="1">
    <source>
        <dbReference type="EMBL" id="AZE51846.1"/>
    </source>
</evidence>
<name>A0A3G7U046_9PSED</name>
<dbReference type="AlphaFoldDB" id="A0A3G7U046"/>